<evidence type="ECO:0000313" key="13">
    <source>
        <dbReference type="Proteomes" id="UP000503820"/>
    </source>
</evidence>
<keyword evidence="7 10" id="KW-0342">GTP-binding</keyword>
<dbReference type="Proteomes" id="UP000503820">
    <property type="component" value="Unassembled WGS sequence"/>
</dbReference>
<proteinExistence type="inferred from homology"/>
<dbReference type="GO" id="GO:0005525">
    <property type="term" value="F:GTP binding"/>
    <property type="evidence" value="ECO:0007669"/>
    <property type="project" value="UniProtKB-UniRule"/>
</dbReference>
<evidence type="ECO:0000256" key="4">
    <source>
        <dbReference type="ARBA" id="ARBA00022723"/>
    </source>
</evidence>
<keyword evidence="5 10" id="KW-0547">Nucleotide-binding</keyword>
<dbReference type="Gene3D" id="3.40.50.300">
    <property type="entry name" value="P-loop containing nucleotide triphosphate hydrolases"/>
    <property type="match status" value="1"/>
</dbReference>
<dbReference type="InterPro" id="IPR019987">
    <property type="entry name" value="GTP-bd_ribosome_bio_YsxC"/>
</dbReference>
<dbReference type="GO" id="GO:0005829">
    <property type="term" value="C:cytosol"/>
    <property type="evidence" value="ECO:0007669"/>
    <property type="project" value="TreeGrafter"/>
</dbReference>
<dbReference type="NCBIfam" id="TIGR03598">
    <property type="entry name" value="GTPase_YsxC"/>
    <property type="match status" value="1"/>
</dbReference>
<keyword evidence="4" id="KW-0479">Metal-binding</keyword>
<feature type="domain" description="EngB-type G" evidence="11">
    <location>
        <begin position="21"/>
        <end position="192"/>
    </location>
</feature>
<comment type="function">
    <text evidence="10">Necessary for normal cell division and for the maintenance of normal septation.</text>
</comment>
<evidence type="ECO:0000256" key="9">
    <source>
        <dbReference type="ARBA" id="ARBA00023306"/>
    </source>
</evidence>
<dbReference type="SUPFAM" id="SSF52540">
    <property type="entry name" value="P-loop containing nucleoside triphosphate hydrolases"/>
    <property type="match status" value="1"/>
</dbReference>
<dbReference type="CDD" id="cd01876">
    <property type="entry name" value="YihA_EngB"/>
    <property type="match status" value="1"/>
</dbReference>
<comment type="similarity">
    <text evidence="2 10">Belongs to the TRAFAC class TrmE-Era-EngA-EngB-Septin-like GTPase superfamily. EngB GTPase family.</text>
</comment>
<evidence type="ECO:0000259" key="11">
    <source>
        <dbReference type="PROSITE" id="PS51706"/>
    </source>
</evidence>
<evidence type="ECO:0000256" key="6">
    <source>
        <dbReference type="ARBA" id="ARBA00022842"/>
    </source>
</evidence>
<evidence type="ECO:0000256" key="3">
    <source>
        <dbReference type="ARBA" id="ARBA00022618"/>
    </source>
</evidence>
<comment type="cofactor">
    <cofactor evidence="1">
        <name>Mg(2+)</name>
        <dbReference type="ChEBI" id="CHEBI:18420"/>
    </cofactor>
</comment>
<dbReference type="PANTHER" id="PTHR11649:SF13">
    <property type="entry name" value="ENGB-TYPE G DOMAIN-CONTAINING PROTEIN"/>
    <property type="match status" value="1"/>
</dbReference>
<evidence type="ECO:0000256" key="10">
    <source>
        <dbReference type="HAMAP-Rule" id="MF_00321"/>
    </source>
</evidence>
<keyword evidence="9 10" id="KW-0131">Cell cycle</keyword>
<evidence type="ECO:0000256" key="5">
    <source>
        <dbReference type="ARBA" id="ARBA00022741"/>
    </source>
</evidence>
<dbReference type="PANTHER" id="PTHR11649">
    <property type="entry name" value="MSS1/TRME-RELATED GTP-BINDING PROTEIN"/>
    <property type="match status" value="1"/>
</dbReference>
<dbReference type="InterPro" id="IPR006073">
    <property type="entry name" value="GTP-bd"/>
</dbReference>
<evidence type="ECO:0000256" key="1">
    <source>
        <dbReference type="ARBA" id="ARBA00001946"/>
    </source>
</evidence>
<gene>
    <name evidence="10 12" type="primary">engB</name>
    <name evidence="12" type="ORF">DSM19430T_01560</name>
</gene>
<dbReference type="HAMAP" id="MF_00321">
    <property type="entry name" value="GTPase_EngB"/>
    <property type="match status" value="1"/>
</dbReference>
<dbReference type="RefSeq" id="WP_174408193.1">
    <property type="nucleotide sequence ID" value="NZ_BLVP01000001.1"/>
</dbReference>
<keyword evidence="13" id="KW-1185">Reference proteome</keyword>
<name>A0A7J0BQM4_9BACT</name>
<keyword evidence="6" id="KW-0460">Magnesium</keyword>
<dbReference type="Pfam" id="PF01926">
    <property type="entry name" value="MMR_HSR1"/>
    <property type="match status" value="1"/>
</dbReference>
<comment type="caution">
    <text evidence="12">The sequence shown here is derived from an EMBL/GenBank/DDBJ whole genome shotgun (WGS) entry which is preliminary data.</text>
</comment>
<protein>
    <recommendedName>
        <fullName evidence="10">Probable GTP-binding protein EngB</fullName>
    </recommendedName>
</protein>
<dbReference type="GO" id="GO:0046872">
    <property type="term" value="F:metal ion binding"/>
    <property type="evidence" value="ECO:0007669"/>
    <property type="project" value="UniProtKB-KW"/>
</dbReference>
<reference evidence="12 13" key="1">
    <citation type="submission" date="2020-05" db="EMBL/GenBank/DDBJ databases">
        <title>Draft genome sequence of Desulfovibrio psychrotolerans JS1T.</title>
        <authorList>
            <person name="Ueno A."/>
            <person name="Tamazawa S."/>
            <person name="Tamamura S."/>
            <person name="Murakami T."/>
            <person name="Kiyama T."/>
            <person name="Inomata H."/>
            <person name="Amano Y."/>
            <person name="Miyakawa K."/>
            <person name="Tamaki H."/>
            <person name="Naganuma T."/>
            <person name="Kaneko K."/>
        </authorList>
    </citation>
    <scope>NUCLEOTIDE SEQUENCE [LARGE SCALE GENOMIC DNA]</scope>
    <source>
        <strain evidence="12 13">JS1</strain>
    </source>
</reference>
<keyword evidence="3 10" id="KW-0132">Cell division</keyword>
<dbReference type="InterPro" id="IPR030393">
    <property type="entry name" value="G_ENGB_dom"/>
</dbReference>
<evidence type="ECO:0000256" key="8">
    <source>
        <dbReference type="ARBA" id="ARBA00023210"/>
    </source>
</evidence>
<organism evidence="12 13">
    <name type="scientific">Desulfovibrio psychrotolerans</name>
    <dbReference type="NCBI Taxonomy" id="415242"/>
    <lineage>
        <taxon>Bacteria</taxon>
        <taxon>Pseudomonadati</taxon>
        <taxon>Thermodesulfobacteriota</taxon>
        <taxon>Desulfovibrionia</taxon>
        <taxon>Desulfovibrionales</taxon>
        <taxon>Desulfovibrionaceae</taxon>
        <taxon>Desulfovibrio</taxon>
    </lineage>
</organism>
<sequence>MQPTLILEDTIYTLDQLKLGSVPQVALAGRSNVGKSSLVNALAGRKKLARTSSTPGKTQSLNFYRVEPWGFYLVDLPGYGYARASKSDREQWAKLINTYLTGTPGLKALAVLLDCRIPPQKLDIDITAYAHSISLPLLPILTKADKCKQRERAEKQKEWATLLGGVRPIISSAESGLGLAAIWEALRRAALGDAADPLSGEPEAAPSA</sequence>
<evidence type="ECO:0000313" key="12">
    <source>
        <dbReference type="EMBL" id="GFM35472.1"/>
    </source>
</evidence>
<dbReference type="GO" id="GO:0000917">
    <property type="term" value="P:division septum assembly"/>
    <property type="evidence" value="ECO:0007669"/>
    <property type="project" value="UniProtKB-KW"/>
</dbReference>
<evidence type="ECO:0000256" key="7">
    <source>
        <dbReference type="ARBA" id="ARBA00023134"/>
    </source>
</evidence>
<dbReference type="EMBL" id="BLVP01000001">
    <property type="protein sequence ID" value="GFM35472.1"/>
    <property type="molecule type" value="Genomic_DNA"/>
</dbReference>
<dbReference type="InterPro" id="IPR027417">
    <property type="entry name" value="P-loop_NTPase"/>
</dbReference>
<keyword evidence="8 10" id="KW-0717">Septation</keyword>
<dbReference type="AlphaFoldDB" id="A0A7J0BQM4"/>
<dbReference type="PROSITE" id="PS51706">
    <property type="entry name" value="G_ENGB"/>
    <property type="match status" value="1"/>
</dbReference>
<accession>A0A7J0BQM4</accession>
<evidence type="ECO:0000256" key="2">
    <source>
        <dbReference type="ARBA" id="ARBA00009638"/>
    </source>
</evidence>